<name>A0A443NI29_9MAGN</name>
<sequence length="257" mass="28488">MLLISLEEKQWFALLDTVPNGNIDLPVPEGVSGADVERRLNRVDQKLGAESGSSFVVNNPDLRSEPSHQPVAISSSAVTPPVSRPTMPSQKPGLLGASPKQVGPTQPDMNLDMRRKLLMLQNGQGLRDHSSVGPLISRPPAQVLAPPIQSNGGWFVVDEIISTTQNRNSSLHFLFVSSSSKTLLPPQRPLTLILLHFLQFKEIMNKMQLSPFVAFHRSLQITAWFLFYHLYKIDPENNHNTSFNQFLTSSMTKTAAD</sequence>
<dbReference type="EMBL" id="QPKB01000002">
    <property type="protein sequence ID" value="RWR78144.1"/>
    <property type="molecule type" value="Genomic_DNA"/>
</dbReference>
<feature type="region of interest" description="Disordered" evidence="1">
    <location>
        <begin position="51"/>
        <end position="106"/>
    </location>
</feature>
<protein>
    <submittedName>
        <fullName evidence="2">NLI interacting factor</fullName>
    </submittedName>
</protein>
<dbReference type="Proteomes" id="UP000283530">
    <property type="component" value="Unassembled WGS sequence"/>
</dbReference>
<evidence type="ECO:0000313" key="3">
    <source>
        <dbReference type="Proteomes" id="UP000283530"/>
    </source>
</evidence>
<accession>A0A443NI29</accession>
<gene>
    <name evidence="2" type="ORF">CKAN_00665600</name>
</gene>
<evidence type="ECO:0000313" key="2">
    <source>
        <dbReference type="EMBL" id="RWR78144.1"/>
    </source>
</evidence>
<organism evidence="2 3">
    <name type="scientific">Cinnamomum micranthum f. kanehirae</name>
    <dbReference type="NCBI Taxonomy" id="337451"/>
    <lineage>
        <taxon>Eukaryota</taxon>
        <taxon>Viridiplantae</taxon>
        <taxon>Streptophyta</taxon>
        <taxon>Embryophyta</taxon>
        <taxon>Tracheophyta</taxon>
        <taxon>Spermatophyta</taxon>
        <taxon>Magnoliopsida</taxon>
        <taxon>Magnoliidae</taxon>
        <taxon>Laurales</taxon>
        <taxon>Lauraceae</taxon>
        <taxon>Cinnamomum</taxon>
    </lineage>
</organism>
<proteinExistence type="predicted"/>
<dbReference type="AlphaFoldDB" id="A0A443NI29"/>
<evidence type="ECO:0000256" key="1">
    <source>
        <dbReference type="SAM" id="MobiDB-lite"/>
    </source>
</evidence>
<dbReference type="STRING" id="337451.A0A443NI29"/>
<reference evidence="2 3" key="1">
    <citation type="journal article" date="2019" name="Nat. Plants">
        <title>Stout camphor tree genome fills gaps in understanding of flowering plant genome evolution.</title>
        <authorList>
            <person name="Chaw S.M."/>
            <person name="Liu Y.C."/>
            <person name="Wu Y.W."/>
            <person name="Wang H.Y."/>
            <person name="Lin C.I."/>
            <person name="Wu C.S."/>
            <person name="Ke H.M."/>
            <person name="Chang L.Y."/>
            <person name="Hsu C.Y."/>
            <person name="Yang H.T."/>
            <person name="Sudianto E."/>
            <person name="Hsu M.H."/>
            <person name="Wu K.P."/>
            <person name="Wang L.N."/>
            <person name="Leebens-Mack J.H."/>
            <person name="Tsai I.J."/>
        </authorList>
    </citation>
    <scope>NUCLEOTIDE SEQUENCE [LARGE SCALE GENOMIC DNA]</scope>
    <source>
        <strain evidence="3">cv. Chaw 1501</strain>
        <tissue evidence="2">Young leaves</tissue>
    </source>
</reference>
<comment type="caution">
    <text evidence="2">The sequence shown here is derived from an EMBL/GenBank/DDBJ whole genome shotgun (WGS) entry which is preliminary data.</text>
</comment>
<keyword evidence="3" id="KW-1185">Reference proteome</keyword>